<comment type="caution">
    <text evidence="2">The sequence shown here is derived from an EMBL/GenBank/DDBJ whole genome shotgun (WGS) entry which is preliminary data.</text>
</comment>
<accession>A0A815SU12</accession>
<evidence type="ECO:0000313" key="3">
    <source>
        <dbReference type="Proteomes" id="UP000663882"/>
    </source>
</evidence>
<dbReference type="OrthoDB" id="10049726at2759"/>
<reference evidence="2" key="1">
    <citation type="submission" date="2021-02" db="EMBL/GenBank/DDBJ databases">
        <authorList>
            <person name="Nowell W R."/>
        </authorList>
    </citation>
    <scope>NUCLEOTIDE SEQUENCE</scope>
</reference>
<dbReference type="AlphaFoldDB" id="A0A815SU12"/>
<proteinExistence type="predicted"/>
<evidence type="ECO:0000313" key="2">
    <source>
        <dbReference type="EMBL" id="CAF1496333.1"/>
    </source>
</evidence>
<sequence>MPPKIISCIWCSKITKKNSFDQTKSSWRNICTKGYQWIHQLIEERGSDLETEMLICGKCLTMLYEARKRRETANGGTSLSKRRNKIPKVTKQNDTLDNLINIEGFCGDGNDEEYCIWCLKYSTETVPLSAAERISLLCDYKIYCSPNVRRCVNRCLEIPVQRTNEPTRLTAKQTISIINDLIDEVNRVKLMPIFLENDSVGSEEDFTAWTGWNLNQLMEMTSLIAPHMYKSKHRSPFEAVCMYWIKLKTNLSFRQIGTIFKIQTTEESIRRRVPSEKYFKKSRKKTRSSKTGTRSCK</sequence>
<evidence type="ECO:0000256" key="1">
    <source>
        <dbReference type="SAM" id="MobiDB-lite"/>
    </source>
</evidence>
<name>A0A815SU12_9BILA</name>
<protein>
    <submittedName>
        <fullName evidence="2">Uncharacterized protein</fullName>
    </submittedName>
</protein>
<dbReference type="EMBL" id="CAJNOO010010077">
    <property type="protein sequence ID" value="CAF1496333.1"/>
    <property type="molecule type" value="Genomic_DNA"/>
</dbReference>
<gene>
    <name evidence="2" type="ORF">RFH988_LOCUS38601</name>
</gene>
<dbReference type="Proteomes" id="UP000663882">
    <property type="component" value="Unassembled WGS sequence"/>
</dbReference>
<organism evidence="2 3">
    <name type="scientific">Rotaria sordida</name>
    <dbReference type="NCBI Taxonomy" id="392033"/>
    <lineage>
        <taxon>Eukaryota</taxon>
        <taxon>Metazoa</taxon>
        <taxon>Spiralia</taxon>
        <taxon>Gnathifera</taxon>
        <taxon>Rotifera</taxon>
        <taxon>Eurotatoria</taxon>
        <taxon>Bdelloidea</taxon>
        <taxon>Philodinida</taxon>
        <taxon>Philodinidae</taxon>
        <taxon>Rotaria</taxon>
    </lineage>
</organism>
<feature type="region of interest" description="Disordered" evidence="1">
    <location>
        <begin position="275"/>
        <end position="297"/>
    </location>
</feature>